<accession>K2KDU9</accession>
<gene>
    <name evidence="3" type="ORF">B3C1_07429</name>
</gene>
<reference evidence="3 4" key="1">
    <citation type="journal article" date="2012" name="J. Bacteriol.">
        <title>Genome Sequence of Gallaecimonas xiamenensis Type Strain 3-C-1.</title>
        <authorList>
            <person name="Lai Q."/>
            <person name="Wang L."/>
            <person name="Wang W."/>
            <person name="Shao Z."/>
        </authorList>
    </citation>
    <scope>NUCLEOTIDE SEQUENCE [LARGE SCALE GENOMIC DNA]</scope>
    <source>
        <strain evidence="3 4">3-C-1</strain>
    </source>
</reference>
<comment type="caution">
    <text evidence="3">The sequence shown here is derived from an EMBL/GenBank/DDBJ whole genome shotgun (WGS) entry which is preliminary data.</text>
</comment>
<dbReference type="InterPro" id="IPR047971">
    <property type="entry name" value="ExeM-like"/>
</dbReference>
<dbReference type="NCBIfam" id="NF033681">
    <property type="entry name" value="ExeM_NucH_DNase"/>
    <property type="match status" value="1"/>
</dbReference>
<dbReference type="STRING" id="745411.B3C1_07429"/>
<keyword evidence="1" id="KW-0732">Signal</keyword>
<dbReference type="PANTHER" id="PTHR42834">
    <property type="entry name" value="ENDONUCLEASE/EXONUCLEASE/PHOSPHATASE FAMILY PROTEIN (AFU_ORTHOLOGUE AFUA_3G09210)"/>
    <property type="match status" value="1"/>
</dbReference>
<dbReference type="OrthoDB" id="9800417at2"/>
<dbReference type="Gene3D" id="3.60.10.10">
    <property type="entry name" value="Endonuclease/exonuclease/phosphatase"/>
    <property type="match status" value="1"/>
</dbReference>
<dbReference type="Proteomes" id="UP000006755">
    <property type="component" value="Unassembled WGS sequence"/>
</dbReference>
<dbReference type="RefSeq" id="WP_008483938.1">
    <property type="nucleotide sequence ID" value="NZ_AMRI01000008.1"/>
</dbReference>
<dbReference type="InterPro" id="IPR005135">
    <property type="entry name" value="Endo/exonuclease/phosphatase"/>
</dbReference>
<dbReference type="CDD" id="cd04486">
    <property type="entry name" value="YhcR_OBF_like"/>
    <property type="match status" value="1"/>
</dbReference>
<keyword evidence="4" id="KW-1185">Reference proteome</keyword>
<name>K2KDU9_9GAMM</name>
<feature type="chain" id="PRO_5003862831" evidence="1">
    <location>
        <begin position="21"/>
        <end position="660"/>
    </location>
</feature>
<evidence type="ECO:0000259" key="2">
    <source>
        <dbReference type="Pfam" id="PF03372"/>
    </source>
</evidence>
<evidence type="ECO:0000313" key="4">
    <source>
        <dbReference type="Proteomes" id="UP000006755"/>
    </source>
</evidence>
<dbReference type="PATRIC" id="fig|745411.4.peg.1465"/>
<dbReference type="eggNOG" id="COG2374">
    <property type="taxonomic scope" value="Bacteria"/>
</dbReference>
<organism evidence="3 4">
    <name type="scientific">Gallaecimonas xiamenensis 3-C-1</name>
    <dbReference type="NCBI Taxonomy" id="745411"/>
    <lineage>
        <taxon>Bacteria</taxon>
        <taxon>Pseudomonadati</taxon>
        <taxon>Pseudomonadota</taxon>
        <taxon>Gammaproteobacteria</taxon>
        <taxon>Enterobacterales</taxon>
        <taxon>Gallaecimonadaceae</taxon>
        <taxon>Gallaecimonas</taxon>
    </lineage>
</organism>
<dbReference type="SUPFAM" id="SSF56219">
    <property type="entry name" value="DNase I-like"/>
    <property type="match status" value="1"/>
</dbReference>
<proteinExistence type="predicted"/>
<dbReference type="Pfam" id="PF03372">
    <property type="entry name" value="Exo_endo_phos"/>
    <property type="match status" value="1"/>
</dbReference>
<dbReference type="InterPro" id="IPR036691">
    <property type="entry name" value="Endo/exonu/phosph_ase_sf"/>
</dbReference>
<sequence length="660" mass="69727">MKRLLLAAWMAPFFAAAVQANCPAMAIGQVQGQGDSSPYQNQQVTVQGVLSATSQQLLPGFVITGDSDQDPATSDALFIAAPAPAPLGSLLCISGTVTEVGGQTQITPSQVQVLKNEGALPQPSPLHLASGQSLAQALEAHEGMRITLSKDSNLYITRTFSYDYGGRRNNLVLSHGGPLVAPTEHYPAGSDQAKAQALANSQNRLLLESDLAPAPGTLPYYPDFAAKDHYLRVGDRLSGLSGTVLQSHGQYRLLVDGALTQAQVEHTQDRSAAPTLAKAGNLKVASFNVLNYFNSAVGGDANPTGQNRGAKSAEDFALQRTKIVSAMTAIDADLFGLMEIENNGFGEGSALKDLVSHLNAAQGDPALHYDYVRTDAGNIGEDAITVAILYRPARLALDGKAKVLAMPHQQGQAQGPDGRSLTVFAGQRASLAQGFTRIDGDQRSAPFTLVVNHFKSKGSPCIEDYPHYSRANPPHGQGHCNALRVSAAQVLGQALPEFTSPVLAIGDFNAYSQEDPLLALTTGGKPLATASHALVGQRPLPQQSLDKGFGLVDLNRHFDSPGYSYSYDGEQGSLDHALASPALLDKVVAVSDWHINAAESPLFEYPRTHTGDLAKDQGPYRSSDHDPVVIALNLPVQAQGGAGLPLALLALAGLLRRRRA</sequence>
<evidence type="ECO:0000256" key="1">
    <source>
        <dbReference type="SAM" id="SignalP"/>
    </source>
</evidence>
<feature type="signal peptide" evidence="1">
    <location>
        <begin position="1"/>
        <end position="20"/>
    </location>
</feature>
<dbReference type="GO" id="GO:0003824">
    <property type="term" value="F:catalytic activity"/>
    <property type="evidence" value="ECO:0007669"/>
    <property type="project" value="InterPro"/>
</dbReference>
<dbReference type="AlphaFoldDB" id="K2KDU9"/>
<dbReference type="EMBL" id="AMRI01000008">
    <property type="protein sequence ID" value="EKE75490.1"/>
    <property type="molecule type" value="Genomic_DNA"/>
</dbReference>
<evidence type="ECO:0000313" key="3">
    <source>
        <dbReference type="EMBL" id="EKE75490.1"/>
    </source>
</evidence>
<feature type="domain" description="Endonuclease/exonuclease/phosphatase" evidence="2">
    <location>
        <begin position="286"/>
        <end position="625"/>
    </location>
</feature>
<dbReference type="CDD" id="cd10283">
    <property type="entry name" value="MnuA_DNase1-like"/>
    <property type="match status" value="1"/>
</dbReference>
<dbReference type="PANTHER" id="PTHR42834:SF1">
    <property type="entry name" value="ENDONUCLEASE_EXONUCLEASE_PHOSPHATASE FAMILY PROTEIN (AFU_ORTHOLOGUE AFUA_3G09210)"/>
    <property type="match status" value="1"/>
</dbReference>
<protein>
    <submittedName>
        <fullName evidence="3">Nuclease</fullName>
    </submittedName>
</protein>